<gene>
    <name evidence="1" type="ORF">HY30_13130</name>
</gene>
<organism evidence="1 2">
    <name type="scientific">Hyphomonas chukchiensis</name>
    <dbReference type="NCBI Taxonomy" id="1280947"/>
    <lineage>
        <taxon>Bacteria</taxon>
        <taxon>Pseudomonadati</taxon>
        <taxon>Pseudomonadota</taxon>
        <taxon>Alphaproteobacteria</taxon>
        <taxon>Hyphomonadales</taxon>
        <taxon>Hyphomonadaceae</taxon>
        <taxon>Hyphomonas</taxon>
    </lineage>
</organism>
<dbReference type="STRING" id="1280947.HY30_13130"/>
<keyword evidence="2" id="KW-1185">Reference proteome</keyword>
<name>A0A062UQB4_9PROT</name>
<dbReference type="PATRIC" id="fig|1280947.3.peg.957"/>
<evidence type="ECO:0000313" key="2">
    <source>
        <dbReference type="Proteomes" id="UP000027190"/>
    </source>
</evidence>
<accession>A0A062UQB4</accession>
<comment type="caution">
    <text evidence="1">The sequence shown here is derived from an EMBL/GenBank/DDBJ whole genome shotgun (WGS) entry which is preliminary data.</text>
</comment>
<proteinExistence type="predicted"/>
<dbReference type="Pfam" id="PF12100">
    <property type="entry name" value="DUF3576"/>
    <property type="match status" value="1"/>
</dbReference>
<dbReference type="AlphaFoldDB" id="A0A062UQB4"/>
<dbReference type="InterPro" id="IPR021959">
    <property type="entry name" value="DUF3576"/>
</dbReference>
<protein>
    <recommendedName>
        <fullName evidence="3">DUF3576 domain-containing protein</fullName>
    </recommendedName>
</protein>
<dbReference type="OrthoDB" id="8479681at2"/>
<evidence type="ECO:0008006" key="3">
    <source>
        <dbReference type="Google" id="ProtNLM"/>
    </source>
</evidence>
<reference evidence="1 2" key="1">
    <citation type="journal article" date="2014" name="Antonie Van Leeuwenhoek">
        <title>Hyphomonas beringensis sp. nov. and Hyphomonas chukchiensis sp. nov., isolated from surface seawater of the Bering Sea and Chukchi Sea.</title>
        <authorList>
            <person name="Li C."/>
            <person name="Lai Q."/>
            <person name="Li G."/>
            <person name="Dong C."/>
            <person name="Wang J."/>
            <person name="Liao Y."/>
            <person name="Shao Z."/>
        </authorList>
    </citation>
    <scope>NUCLEOTIDE SEQUENCE [LARGE SCALE GENOMIC DNA]</scope>
    <source>
        <strain evidence="1 2">BH-BN04-4</strain>
    </source>
</reference>
<evidence type="ECO:0000313" key="1">
    <source>
        <dbReference type="EMBL" id="KCZ59967.1"/>
    </source>
</evidence>
<dbReference type="RefSeq" id="WP_081812058.1">
    <property type="nucleotide sequence ID" value="NZ_AWFG01000012.1"/>
</dbReference>
<dbReference type="Proteomes" id="UP000027190">
    <property type="component" value="Unassembled WGS sequence"/>
</dbReference>
<sequence>MVKHILTAAMAGMLIVSGCQFGGSKSNDASITQKNVGTVNPYLWRATLDTFENMPLDKADPVGGIVNYDWKSFPDSPDERIKATVYILDTRLRADGVKVSVFRQTNTDGTWTDATVDPETGIQLENKILQRARTLKASQIG</sequence>
<dbReference type="eggNOG" id="ENOG50315UG">
    <property type="taxonomic scope" value="Bacteria"/>
</dbReference>
<dbReference type="EMBL" id="AWFG01000012">
    <property type="protein sequence ID" value="KCZ59967.1"/>
    <property type="molecule type" value="Genomic_DNA"/>
</dbReference>
<dbReference type="PROSITE" id="PS51257">
    <property type="entry name" value="PROKAR_LIPOPROTEIN"/>
    <property type="match status" value="1"/>
</dbReference>